<proteinExistence type="predicted"/>
<accession>A0A8J3JC98</accession>
<dbReference type="RefSeq" id="WP_203661770.1">
    <property type="nucleotide sequence ID" value="NZ_BAAAZM010000001.1"/>
</dbReference>
<keyword evidence="2" id="KW-1185">Reference proteome</keyword>
<dbReference type="AlphaFoldDB" id="A0A8J3JC98"/>
<evidence type="ECO:0000313" key="2">
    <source>
        <dbReference type="Proteomes" id="UP000612808"/>
    </source>
</evidence>
<reference evidence="1" key="1">
    <citation type="submission" date="2021-01" db="EMBL/GenBank/DDBJ databases">
        <title>Whole genome shotgun sequence of Actinocatenispora rupis NBRC 107355.</title>
        <authorList>
            <person name="Komaki H."/>
            <person name="Tamura T."/>
        </authorList>
    </citation>
    <scope>NUCLEOTIDE SEQUENCE</scope>
    <source>
        <strain evidence="1">NBRC 107355</strain>
    </source>
</reference>
<name>A0A8J3JC98_9ACTN</name>
<dbReference type="EMBL" id="BOMB01000029">
    <property type="protein sequence ID" value="GID14109.1"/>
    <property type="molecule type" value="Genomic_DNA"/>
</dbReference>
<gene>
    <name evidence="1" type="ORF">Aru02nite_49980</name>
</gene>
<dbReference type="Proteomes" id="UP000612808">
    <property type="component" value="Unassembled WGS sequence"/>
</dbReference>
<sequence>MDCSTEFFIASDDEVAAQVKGTEAGRAFESLPGGAYDPADVVVEWESLFTGAHAHALMQAGEPRFVTEVTNDGCCVFVVSRNLVTSLATSDRTTLEAIARQWAHMRQEDGEDIGEDEAVRHLGELARLAASAIRQGERLYCSVT</sequence>
<comment type="caution">
    <text evidence="1">The sequence shown here is derived from an EMBL/GenBank/DDBJ whole genome shotgun (WGS) entry which is preliminary data.</text>
</comment>
<evidence type="ECO:0000313" key="1">
    <source>
        <dbReference type="EMBL" id="GID14109.1"/>
    </source>
</evidence>
<organism evidence="1 2">
    <name type="scientific">Actinocatenispora rupis</name>
    <dbReference type="NCBI Taxonomy" id="519421"/>
    <lineage>
        <taxon>Bacteria</taxon>
        <taxon>Bacillati</taxon>
        <taxon>Actinomycetota</taxon>
        <taxon>Actinomycetes</taxon>
        <taxon>Micromonosporales</taxon>
        <taxon>Micromonosporaceae</taxon>
        <taxon>Actinocatenispora</taxon>
    </lineage>
</organism>
<evidence type="ECO:0008006" key="3">
    <source>
        <dbReference type="Google" id="ProtNLM"/>
    </source>
</evidence>
<protein>
    <recommendedName>
        <fullName evidence="3">DUF1877 domain-containing protein</fullName>
    </recommendedName>
</protein>